<dbReference type="EMBL" id="HG316455">
    <property type="protein sequence ID" value="CDF88359.1"/>
    <property type="molecule type" value="Genomic_DNA"/>
</dbReference>
<evidence type="ECO:0000313" key="2">
    <source>
        <dbReference type="EMBL" id="CDF88359.1"/>
    </source>
</evidence>
<proteinExistence type="predicted"/>
<sequence>MFDSTVPSTPISREQFTSLRRKMAKDSPKLYKNKVLSEVGNEKLQTVPKSSEVVAKPVVASEKYPKEIGSFENPVLHTLAHRTVNKELETQRLVVNIVSLAVWNLISKFTGTLATHSTWGKQLVGYLGREVSQLGIQRTFMHWYSEYPGIFKRINWQNLNFFFHTIVVCNVAISVWRLFAKVKTDDLQLNDNQKKLLGVDGEGHTSNQGHSAVEELASVEQSKRSPPEPPSTPFLFKSLETPMKTRQREQMQERQRRTQSVIPKKINAFGTLKSSLPRRPPGSGGSLNAGLFTPNMTASSGPSAATTTYNLSTPVGRTGYIPSSKYAYMMNSPSPRKRV</sequence>
<dbReference type="GO" id="GO:0006606">
    <property type="term" value="P:protein import into nucleus"/>
    <property type="evidence" value="ECO:0007669"/>
    <property type="project" value="TreeGrafter"/>
</dbReference>
<feature type="compositionally biased region" description="Basic and acidic residues" evidence="1">
    <location>
        <begin position="246"/>
        <end position="256"/>
    </location>
</feature>
<protein>
    <submittedName>
        <fullName evidence="2">BN860_08416g1_1</fullName>
    </submittedName>
</protein>
<dbReference type="GO" id="GO:0070762">
    <property type="term" value="C:nuclear pore transmembrane ring"/>
    <property type="evidence" value="ECO:0007669"/>
    <property type="project" value="TreeGrafter"/>
</dbReference>
<accession>A0A8J2X760</accession>
<name>A0A8J2X760_ZYGB2</name>
<keyword evidence="3" id="KW-1185">Reference proteome</keyword>
<organism evidence="2 3">
    <name type="scientific">Zygosaccharomyces bailii (strain CLIB 213 / ATCC 58445 / CBS 680 / BCRC 21525 / NBRC 1098 / NCYC 1416 / NRRL Y-2227)</name>
    <dbReference type="NCBI Taxonomy" id="1333698"/>
    <lineage>
        <taxon>Eukaryota</taxon>
        <taxon>Fungi</taxon>
        <taxon>Dikarya</taxon>
        <taxon>Ascomycota</taxon>
        <taxon>Saccharomycotina</taxon>
        <taxon>Saccharomycetes</taxon>
        <taxon>Saccharomycetales</taxon>
        <taxon>Saccharomycetaceae</taxon>
        <taxon>Zygosaccharomyces</taxon>
    </lineage>
</organism>
<dbReference type="PANTHER" id="PTHR28003:SF1">
    <property type="entry name" value="NUCLEOPORIN POM34"/>
    <property type="match status" value="1"/>
</dbReference>
<dbReference type="Proteomes" id="UP000019375">
    <property type="component" value="Unassembled WGS sequence"/>
</dbReference>
<evidence type="ECO:0000256" key="1">
    <source>
        <dbReference type="SAM" id="MobiDB-lite"/>
    </source>
</evidence>
<dbReference type="OrthoDB" id="4035020at2759"/>
<dbReference type="Pfam" id="PF08058">
    <property type="entry name" value="NPCC"/>
    <property type="match status" value="1"/>
</dbReference>
<feature type="region of interest" description="Disordered" evidence="1">
    <location>
        <begin position="198"/>
        <end position="259"/>
    </location>
</feature>
<dbReference type="PANTHER" id="PTHR28003">
    <property type="entry name" value="NUCLEOPORIN POM34"/>
    <property type="match status" value="1"/>
</dbReference>
<dbReference type="GO" id="GO:0005640">
    <property type="term" value="C:nuclear outer membrane"/>
    <property type="evidence" value="ECO:0007669"/>
    <property type="project" value="TreeGrafter"/>
</dbReference>
<dbReference type="AlphaFoldDB" id="A0A8J2X760"/>
<reference evidence="3" key="1">
    <citation type="journal article" date="2013" name="Genome Announc.">
        <title>Genome sequence of the food spoilage yeast Zygosaccharomyces bailii CLIB 213(T).</title>
        <authorList>
            <person name="Galeote V."/>
            <person name="Bigey F."/>
            <person name="Devillers H."/>
            <person name="Neuveglise C."/>
            <person name="Dequin S."/>
        </authorList>
    </citation>
    <scope>NUCLEOTIDE SEQUENCE [LARGE SCALE GENOMIC DNA]</scope>
    <source>
        <strain evidence="3">CLIB 213 / ATCC 58445 / CBS 680 / CCRC 21525 / NBRC 1098 / NCYC 1416 / NRRL Y-2227</strain>
    </source>
</reference>
<dbReference type="InterPro" id="IPR012578">
    <property type="entry name" value="Nucl_pore_cmplx"/>
</dbReference>
<dbReference type="GO" id="GO:0030474">
    <property type="term" value="P:spindle pole body duplication"/>
    <property type="evidence" value="ECO:0007669"/>
    <property type="project" value="TreeGrafter"/>
</dbReference>
<gene>
    <name evidence="2" type="ORF">BN860_08416g</name>
</gene>
<evidence type="ECO:0000313" key="3">
    <source>
        <dbReference type="Proteomes" id="UP000019375"/>
    </source>
</evidence>